<evidence type="ECO:0000256" key="4">
    <source>
        <dbReference type="ARBA" id="ARBA00012417"/>
    </source>
</evidence>
<evidence type="ECO:0000256" key="14">
    <source>
        <dbReference type="ARBA" id="ARBA00023239"/>
    </source>
</evidence>
<evidence type="ECO:0000313" key="21">
    <source>
        <dbReference type="Proteomes" id="UP001310890"/>
    </source>
</evidence>
<evidence type="ECO:0000256" key="2">
    <source>
        <dbReference type="ARBA" id="ARBA00004123"/>
    </source>
</evidence>
<dbReference type="GO" id="GO:0003677">
    <property type="term" value="F:DNA binding"/>
    <property type="evidence" value="ECO:0007669"/>
    <property type="project" value="InterPro"/>
</dbReference>
<dbReference type="CDD" id="cd00141">
    <property type="entry name" value="NT_POLXc"/>
    <property type="match status" value="1"/>
</dbReference>
<keyword evidence="14" id="KW-0456">Lyase</keyword>
<dbReference type="SUPFAM" id="SSF52113">
    <property type="entry name" value="BRCT domain"/>
    <property type="match status" value="1"/>
</dbReference>
<dbReference type="InterPro" id="IPR022312">
    <property type="entry name" value="DNA_pol_X"/>
</dbReference>
<dbReference type="Gene3D" id="3.30.210.10">
    <property type="entry name" value="DNA polymerase, thumb domain"/>
    <property type="match status" value="1"/>
</dbReference>
<keyword evidence="10" id="KW-0479">Metal-binding</keyword>
<dbReference type="PANTHER" id="PTHR11276">
    <property type="entry name" value="DNA POLYMERASE TYPE-X FAMILY MEMBER"/>
    <property type="match status" value="1"/>
</dbReference>
<dbReference type="GO" id="GO:0016829">
    <property type="term" value="F:lyase activity"/>
    <property type="evidence" value="ECO:0007669"/>
    <property type="project" value="UniProtKB-KW"/>
</dbReference>
<evidence type="ECO:0000256" key="8">
    <source>
        <dbReference type="ARBA" id="ARBA00022695"/>
    </source>
</evidence>
<dbReference type="Gene3D" id="3.30.460.10">
    <property type="entry name" value="Beta Polymerase, domain 2"/>
    <property type="match status" value="1"/>
</dbReference>
<dbReference type="EC" id="2.7.7.7" evidence="4"/>
<dbReference type="GO" id="GO:0005634">
    <property type="term" value="C:nucleus"/>
    <property type="evidence" value="ECO:0007669"/>
    <property type="project" value="UniProtKB-SubCell"/>
</dbReference>
<dbReference type="Gene3D" id="1.10.150.20">
    <property type="entry name" value="5' to 3' exonuclease, C-terminal subdomain"/>
    <property type="match status" value="1"/>
</dbReference>
<dbReference type="InterPro" id="IPR037160">
    <property type="entry name" value="DNA_Pol_thumb_sf"/>
</dbReference>
<dbReference type="Pfam" id="PF14716">
    <property type="entry name" value="HHH_8"/>
    <property type="match status" value="1"/>
</dbReference>
<dbReference type="AlphaFoldDB" id="A0AAN7YIG5"/>
<comment type="catalytic activity">
    <reaction evidence="16">
        <text>DNA(n) + a 2'-deoxyribonucleoside 5'-triphosphate = DNA(n+1) + diphosphate</text>
        <dbReference type="Rhea" id="RHEA:22508"/>
        <dbReference type="Rhea" id="RHEA-COMP:17339"/>
        <dbReference type="Rhea" id="RHEA-COMP:17340"/>
        <dbReference type="ChEBI" id="CHEBI:33019"/>
        <dbReference type="ChEBI" id="CHEBI:61560"/>
        <dbReference type="ChEBI" id="CHEBI:173112"/>
        <dbReference type="EC" id="2.7.7.7"/>
    </reaction>
</comment>
<keyword evidence="12" id="KW-0239">DNA-directed DNA polymerase</keyword>
<dbReference type="PROSITE" id="PS50172">
    <property type="entry name" value="BRCT"/>
    <property type="match status" value="1"/>
</dbReference>
<dbReference type="GO" id="GO:0003887">
    <property type="term" value="F:DNA-directed DNA polymerase activity"/>
    <property type="evidence" value="ECO:0007669"/>
    <property type="project" value="UniProtKB-KW"/>
</dbReference>
<keyword evidence="13" id="KW-0234">DNA repair</keyword>
<dbReference type="SUPFAM" id="SSF81585">
    <property type="entry name" value="PsbU/PolX domain-like"/>
    <property type="match status" value="1"/>
</dbReference>
<accession>A0AAN7YIG5</accession>
<evidence type="ECO:0000256" key="13">
    <source>
        <dbReference type="ARBA" id="ARBA00023204"/>
    </source>
</evidence>
<evidence type="ECO:0000256" key="3">
    <source>
        <dbReference type="ARBA" id="ARBA00008323"/>
    </source>
</evidence>
<dbReference type="Gene3D" id="3.40.50.10190">
    <property type="entry name" value="BRCT domain"/>
    <property type="match status" value="1"/>
</dbReference>
<dbReference type="InterPro" id="IPR001357">
    <property type="entry name" value="BRCT_dom"/>
</dbReference>
<dbReference type="GO" id="GO:0006303">
    <property type="term" value="P:double-strand break repair via nonhomologous end joining"/>
    <property type="evidence" value="ECO:0007669"/>
    <property type="project" value="TreeGrafter"/>
</dbReference>
<evidence type="ECO:0000256" key="1">
    <source>
        <dbReference type="ARBA" id="ARBA00001936"/>
    </source>
</evidence>
<dbReference type="FunFam" id="3.30.210.10:FF:000001">
    <property type="entry name" value="DNA polymerase lambda"/>
    <property type="match status" value="1"/>
</dbReference>
<keyword evidence="15" id="KW-0539">Nucleus</keyword>
<dbReference type="GO" id="GO:0046872">
    <property type="term" value="F:metal ion binding"/>
    <property type="evidence" value="ECO:0007669"/>
    <property type="project" value="UniProtKB-KW"/>
</dbReference>
<comment type="similarity">
    <text evidence="3">Belongs to the DNA polymerase type-X family.</text>
</comment>
<dbReference type="SUPFAM" id="SSF81301">
    <property type="entry name" value="Nucleotidyltransferase"/>
    <property type="match status" value="1"/>
</dbReference>
<dbReference type="FunFam" id="1.10.150.110:FF:000005">
    <property type="entry name" value="DNA polymerase POL4"/>
    <property type="match status" value="1"/>
</dbReference>
<dbReference type="SUPFAM" id="SSF47802">
    <property type="entry name" value="DNA polymerase beta, N-terminal domain-like"/>
    <property type="match status" value="1"/>
</dbReference>
<dbReference type="Proteomes" id="UP001310890">
    <property type="component" value="Unassembled WGS sequence"/>
</dbReference>
<evidence type="ECO:0000256" key="18">
    <source>
        <dbReference type="SAM" id="MobiDB-lite"/>
    </source>
</evidence>
<evidence type="ECO:0000313" key="20">
    <source>
        <dbReference type="EMBL" id="KAK5115966.1"/>
    </source>
</evidence>
<dbReference type="InterPro" id="IPR027421">
    <property type="entry name" value="DNA_pol_lamdba_lyase_dom_sf"/>
</dbReference>
<organism evidence="20 21">
    <name type="scientific">Meristemomyces frigidus</name>
    <dbReference type="NCBI Taxonomy" id="1508187"/>
    <lineage>
        <taxon>Eukaryota</taxon>
        <taxon>Fungi</taxon>
        <taxon>Dikarya</taxon>
        <taxon>Ascomycota</taxon>
        <taxon>Pezizomycotina</taxon>
        <taxon>Dothideomycetes</taxon>
        <taxon>Dothideomycetidae</taxon>
        <taxon>Mycosphaerellales</taxon>
        <taxon>Teratosphaeriaceae</taxon>
        <taxon>Meristemomyces</taxon>
    </lineage>
</organism>
<comment type="subcellular location">
    <subcellularLocation>
        <location evidence="2">Nucleus</location>
    </subcellularLocation>
</comment>
<dbReference type="InterPro" id="IPR028207">
    <property type="entry name" value="DNA_pol_B_palm_palm"/>
</dbReference>
<keyword evidence="7" id="KW-0808">Transferase</keyword>
<dbReference type="EMBL" id="JAVRRL010000010">
    <property type="protein sequence ID" value="KAK5115966.1"/>
    <property type="molecule type" value="Genomic_DNA"/>
</dbReference>
<gene>
    <name evidence="20" type="ORF">LTR62_000422</name>
</gene>
<keyword evidence="6" id="KW-0237">DNA synthesis</keyword>
<dbReference type="InterPro" id="IPR018944">
    <property type="entry name" value="DNA_pol_lambd_fingers_domain"/>
</dbReference>
<comment type="caution">
    <text evidence="20">The sequence shown here is derived from an EMBL/GenBank/DDBJ whole genome shotgun (WGS) entry which is preliminary data.</text>
</comment>
<evidence type="ECO:0000256" key="12">
    <source>
        <dbReference type="ARBA" id="ARBA00022932"/>
    </source>
</evidence>
<keyword evidence="8" id="KW-0548">Nucleotidyltransferase</keyword>
<evidence type="ECO:0000256" key="11">
    <source>
        <dbReference type="ARBA" id="ARBA00022763"/>
    </source>
</evidence>
<evidence type="ECO:0000256" key="17">
    <source>
        <dbReference type="PIRSR" id="PIRSR622312-50"/>
    </source>
</evidence>
<dbReference type="PRINTS" id="PR00870">
    <property type="entry name" value="DNAPOLXBETA"/>
</dbReference>
<evidence type="ECO:0000256" key="5">
    <source>
        <dbReference type="ARBA" id="ARBA00016513"/>
    </source>
</evidence>
<dbReference type="InterPro" id="IPR010996">
    <property type="entry name" value="HHH_MUS81"/>
</dbReference>
<reference evidence="20" key="1">
    <citation type="submission" date="2023-08" db="EMBL/GenBank/DDBJ databases">
        <title>Black Yeasts Isolated from many extreme environments.</title>
        <authorList>
            <person name="Coleine C."/>
            <person name="Stajich J.E."/>
            <person name="Selbmann L."/>
        </authorList>
    </citation>
    <scope>NUCLEOTIDE SEQUENCE</scope>
    <source>
        <strain evidence="20">CCFEE 5401</strain>
    </source>
</reference>
<name>A0AAN7YIG5_9PEZI</name>
<feature type="region of interest" description="Disordered" evidence="18">
    <location>
        <begin position="344"/>
        <end position="384"/>
    </location>
</feature>
<feature type="compositionally biased region" description="Basic and acidic residues" evidence="18">
    <location>
        <begin position="262"/>
        <end position="274"/>
    </location>
</feature>
<dbReference type="Pfam" id="PF10391">
    <property type="entry name" value="DNA_pol_lambd_f"/>
    <property type="match status" value="1"/>
</dbReference>
<feature type="region of interest" description="Disordered" evidence="18">
    <location>
        <begin position="259"/>
        <end position="330"/>
    </location>
</feature>
<sequence>MATGSKDDTGDRLRAKQAFYASLDATLAEIDDEEDVGRKASAELLGRRSGGSAVTVAVPHDAVLGRSASETGLASNAAHQVTKPITKLDSARRQSNAIVSAARAAPTLMKGTTFAAAPSDPMPSAAPPGAIPKVGRAIKRKRDGLVKLVPEAQQIFKGMHFYFFPNDDNNPARAMRIMKVLEYGATWHKEWNHHITHVIVDRQLDYSQLLRSLNVSSLPDYIVTVAEGYPAECISLRYTLEPNQKRFHVKGYTISVPSSAAQHKENFEPEKTSLELKPAGRSVMPRQPESPRTTDEASEQSQMLPLEPSQAPTTANTERGEAGSSMAGSTNELDEALRQAKELRYVPLEDDGEDGRRPSTSEGPTTDDEGGSETSVKKRKPKQLAYQDKFQCMKGGSGDNDGNPNAATISILQQMADYYGQMGDEWRVRAYRKAIGTLRNHHTKVWTKEQALALPQIGERLAVKIEEIAHTNRLRRLDNAKAKPADQILQNFMGVYGAGFGTASEWVAQGYRTLDDLLDKASLTDNQRIGIEHYDDFNSRIPRAEVEQHGAVIRKALTNIDPKFEVIIGGSYRRGKATSGDIDCILTHPNIDSTRLRTIILQRLIPTLTKTNFLVAALAATSRDEGSKWHGASRLRHSSTWRRLDLLLVPSDEIGAALIYFTGDDVFNRSLRLLASTKGMRLNQRGLYRDVVREQRGRGKISEGVRVEGRDERRIFEVLGVPWREPGDRICG</sequence>
<comment type="cofactor">
    <cofactor evidence="1">
        <name>Mn(2+)</name>
        <dbReference type="ChEBI" id="CHEBI:29035"/>
    </cofactor>
</comment>
<evidence type="ECO:0000256" key="16">
    <source>
        <dbReference type="ARBA" id="ARBA00049244"/>
    </source>
</evidence>
<dbReference type="PANTHER" id="PTHR11276:SF28">
    <property type="entry name" value="DNA POLYMERASE LAMBDA"/>
    <property type="match status" value="1"/>
</dbReference>
<dbReference type="Gene3D" id="1.10.150.110">
    <property type="entry name" value="DNA polymerase beta, N-terminal domain-like"/>
    <property type="match status" value="1"/>
</dbReference>
<dbReference type="Pfam" id="PF14791">
    <property type="entry name" value="DNA_pol_B_thumb"/>
    <property type="match status" value="1"/>
</dbReference>
<dbReference type="SMART" id="SM00483">
    <property type="entry name" value="POLXc"/>
    <property type="match status" value="1"/>
</dbReference>
<keyword evidence="11" id="KW-0227">DNA damage</keyword>
<proteinExistence type="inferred from homology"/>
<evidence type="ECO:0000256" key="10">
    <source>
        <dbReference type="ARBA" id="ARBA00022723"/>
    </source>
</evidence>
<dbReference type="Pfam" id="PF14792">
    <property type="entry name" value="DNA_pol_B_palm"/>
    <property type="match status" value="1"/>
</dbReference>
<dbReference type="InterPro" id="IPR043519">
    <property type="entry name" value="NT_sf"/>
</dbReference>
<protein>
    <recommendedName>
        <fullName evidence="5">DNA polymerase lambda</fullName>
        <ecNumber evidence="4">2.7.7.7</ecNumber>
    </recommendedName>
</protein>
<evidence type="ECO:0000256" key="7">
    <source>
        <dbReference type="ARBA" id="ARBA00022679"/>
    </source>
</evidence>
<feature type="active site" description="Nucleophile; Schiff-base intermediate with DNA; for 5'-dRP lyase activity" evidence="17">
    <location>
        <position position="464"/>
    </location>
</feature>
<dbReference type="InterPro" id="IPR002054">
    <property type="entry name" value="DNA-dir_DNA_pol_X"/>
</dbReference>
<evidence type="ECO:0000256" key="6">
    <source>
        <dbReference type="ARBA" id="ARBA00022634"/>
    </source>
</evidence>
<keyword evidence="9" id="KW-0235">DNA replication</keyword>
<dbReference type="InterPro" id="IPR036420">
    <property type="entry name" value="BRCT_dom_sf"/>
</dbReference>
<feature type="domain" description="BRCT" evidence="19">
    <location>
        <begin position="151"/>
        <end position="247"/>
    </location>
</feature>
<evidence type="ECO:0000256" key="15">
    <source>
        <dbReference type="ARBA" id="ARBA00023242"/>
    </source>
</evidence>
<dbReference type="InterPro" id="IPR029398">
    <property type="entry name" value="PolB_thumb"/>
</dbReference>
<dbReference type="FunFam" id="1.10.150.20:FF:000010">
    <property type="entry name" value="DNA polymerase lambda"/>
    <property type="match status" value="1"/>
</dbReference>
<evidence type="ECO:0000259" key="19">
    <source>
        <dbReference type="PROSITE" id="PS50172"/>
    </source>
</evidence>
<evidence type="ECO:0000256" key="9">
    <source>
        <dbReference type="ARBA" id="ARBA00022705"/>
    </source>
</evidence>
<dbReference type="InterPro" id="IPR002008">
    <property type="entry name" value="DNA_pol_X_beta-like"/>
</dbReference>
<dbReference type="PRINTS" id="PR00869">
    <property type="entry name" value="DNAPOLX"/>
</dbReference>